<dbReference type="InterPro" id="IPR036388">
    <property type="entry name" value="WH-like_DNA-bd_sf"/>
</dbReference>
<evidence type="ECO:0000256" key="1">
    <source>
        <dbReference type="ARBA" id="ARBA00023125"/>
    </source>
</evidence>
<dbReference type="GO" id="GO:0003677">
    <property type="term" value="F:DNA binding"/>
    <property type="evidence" value="ECO:0007669"/>
    <property type="project" value="UniProtKB-KW"/>
</dbReference>
<protein>
    <submittedName>
        <fullName evidence="6">DNA-binding response OmpR family regulator</fullName>
    </submittedName>
</protein>
<evidence type="ECO:0000256" key="3">
    <source>
        <dbReference type="PROSITE-ProRule" id="PRU01091"/>
    </source>
</evidence>
<dbReference type="Pfam" id="PF00072">
    <property type="entry name" value="Response_reg"/>
    <property type="match status" value="1"/>
</dbReference>
<dbReference type="PROSITE" id="PS50110">
    <property type="entry name" value="RESPONSE_REGULATORY"/>
    <property type="match status" value="1"/>
</dbReference>
<organism evidence="6 7">
    <name type="scientific">Methylobacterium persicinum</name>
    <dbReference type="NCBI Taxonomy" id="374426"/>
    <lineage>
        <taxon>Bacteria</taxon>
        <taxon>Pseudomonadati</taxon>
        <taxon>Pseudomonadota</taxon>
        <taxon>Alphaproteobacteria</taxon>
        <taxon>Hyphomicrobiales</taxon>
        <taxon>Methylobacteriaceae</taxon>
        <taxon>Methylobacterium</taxon>
    </lineage>
</organism>
<dbReference type="RefSeq" id="WP_238248005.1">
    <property type="nucleotide sequence ID" value="NZ_BPQX01000014.1"/>
</dbReference>
<dbReference type="InterPro" id="IPR011006">
    <property type="entry name" value="CheY-like_superfamily"/>
</dbReference>
<dbReference type="PROSITE" id="PS51755">
    <property type="entry name" value="OMPR_PHOB"/>
    <property type="match status" value="1"/>
</dbReference>
<dbReference type="Gene3D" id="1.10.10.10">
    <property type="entry name" value="Winged helix-like DNA-binding domain superfamily/Winged helix DNA-binding domain"/>
    <property type="match status" value="1"/>
</dbReference>
<evidence type="ECO:0000313" key="7">
    <source>
        <dbReference type="Proteomes" id="UP001236369"/>
    </source>
</evidence>
<keyword evidence="7" id="KW-1185">Reference proteome</keyword>
<gene>
    <name evidence="6" type="ORF">QO016_002145</name>
</gene>
<evidence type="ECO:0000259" key="5">
    <source>
        <dbReference type="PROSITE" id="PS51755"/>
    </source>
</evidence>
<accession>A0ABU0HLD9</accession>
<dbReference type="EMBL" id="JAUSVV010000004">
    <property type="protein sequence ID" value="MDQ0442648.1"/>
    <property type="molecule type" value="Genomic_DNA"/>
</dbReference>
<comment type="caution">
    <text evidence="6">The sequence shown here is derived from an EMBL/GenBank/DDBJ whole genome shotgun (WGS) entry which is preliminary data.</text>
</comment>
<dbReference type="Gene3D" id="6.10.250.690">
    <property type="match status" value="1"/>
</dbReference>
<feature type="domain" description="Response regulatory" evidence="4">
    <location>
        <begin position="2"/>
        <end position="116"/>
    </location>
</feature>
<proteinExistence type="predicted"/>
<keyword evidence="1 3" id="KW-0238">DNA-binding</keyword>
<dbReference type="InterPro" id="IPR001867">
    <property type="entry name" value="OmpR/PhoB-type_DNA-bd"/>
</dbReference>
<dbReference type="SMART" id="SM00448">
    <property type="entry name" value="REC"/>
    <property type="match status" value="1"/>
</dbReference>
<feature type="modified residue" description="4-aspartylphosphate" evidence="2">
    <location>
        <position position="51"/>
    </location>
</feature>
<dbReference type="Pfam" id="PF00486">
    <property type="entry name" value="Trans_reg_C"/>
    <property type="match status" value="1"/>
</dbReference>
<dbReference type="Proteomes" id="UP001236369">
    <property type="component" value="Unassembled WGS sequence"/>
</dbReference>
<evidence type="ECO:0000256" key="2">
    <source>
        <dbReference type="PROSITE-ProRule" id="PRU00169"/>
    </source>
</evidence>
<dbReference type="Gene3D" id="3.40.50.2300">
    <property type="match status" value="1"/>
</dbReference>
<reference evidence="6 7" key="1">
    <citation type="submission" date="2023-07" db="EMBL/GenBank/DDBJ databases">
        <title>Genomic Encyclopedia of Type Strains, Phase IV (KMG-IV): sequencing the most valuable type-strain genomes for metagenomic binning, comparative biology and taxonomic classification.</title>
        <authorList>
            <person name="Goeker M."/>
        </authorList>
    </citation>
    <scope>NUCLEOTIDE SEQUENCE [LARGE SCALE GENOMIC DNA]</scope>
    <source>
        <strain evidence="6 7">DSM 19562</strain>
    </source>
</reference>
<keyword evidence="2" id="KW-0597">Phosphoprotein</keyword>
<dbReference type="CDD" id="cd19934">
    <property type="entry name" value="REC_OmpR_EcPhoP-like"/>
    <property type="match status" value="1"/>
</dbReference>
<feature type="domain" description="OmpR/PhoB-type" evidence="5">
    <location>
        <begin position="124"/>
        <end position="218"/>
    </location>
</feature>
<name>A0ABU0HLD9_9HYPH</name>
<sequence>MRVLIVEDEPRIAADVKDGLERAGYVADVVADGEAAWFRAETEIYDAMVLDLGLPRLDGLGVLRRLRAADVAIPVLILTARDGWRERVEGIDAGADDYLVKPFRMEELTARLRAILRRTAGHASPVLRAHAVELDTRTRTVSVGGREIDLTALEYRLLTFLMHRQGQVVPAGELLDHLHGVGSDREANALEALLTRLRRKLGSGVVETRRGQGYLVPSDHPKSPTP</sequence>
<dbReference type="SUPFAM" id="SSF52172">
    <property type="entry name" value="CheY-like"/>
    <property type="match status" value="1"/>
</dbReference>
<dbReference type="CDD" id="cd00383">
    <property type="entry name" value="trans_reg_C"/>
    <property type="match status" value="1"/>
</dbReference>
<dbReference type="InterPro" id="IPR039420">
    <property type="entry name" value="WalR-like"/>
</dbReference>
<dbReference type="PANTHER" id="PTHR48111:SF37">
    <property type="entry name" value="RESPONSE REGULATOR PROTEIN CARR"/>
    <property type="match status" value="1"/>
</dbReference>
<evidence type="ECO:0000259" key="4">
    <source>
        <dbReference type="PROSITE" id="PS50110"/>
    </source>
</evidence>
<dbReference type="InterPro" id="IPR001789">
    <property type="entry name" value="Sig_transdc_resp-reg_receiver"/>
</dbReference>
<evidence type="ECO:0000313" key="6">
    <source>
        <dbReference type="EMBL" id="MDQ0442648.1"/>
    </source>
</evidence>
<feature type="DNA-binding region" description="OmpR/PhoB-type" evidence="3">
    <location>
        <begin position="124"/>
        <end position="218"/>
    </location>
</feature>
<dbReference type="PANTHER" id="PTHR48111">
    <property type="entry name" value="REGULATOR OF RPOS"/>
    <property type="match status" value="1"/>
</dbReference>
<dbReference type="SMART" id="SM00862">
    <property type="entry name" value="Trans_reg_C"/>
    <property type="match status" value="1"/>
</dbReference>